<sequence length="103" mass="11598">MIKFVKENSTLFCIPQEEIIATNVPAMRDILIAHLDSDDSWEQLVLDCKSIETLDSIGVNLIVGLFKKAKATNKIFSVVGCNSSILKVLKLFRLDEQFQVKAR</sequence>
<name>A0A2A4T5Y8_9DELT</name>
<gene>
    <name evidence="2" type="ORF">COB67_06445</name>
</gene>
<dbReference type="InterPro" id="IPR002645">
    <property type="entry name" value="STAS_dom"/>
</dbReference>
<dbReference type="PROSITE" id="PS50801">
    <property type="entry name" value="STAS"/>
    <property type="match status" value="1"/>
</dbReference>
<dbReference type="SUPFAM" id="SSF52091">
    <property type="entry name" value="SpoIIaa-like"/>
    <property type="match status" value="1"/>
</dbReference>
<dbReference type="InterPro" id="IPR036513">
    <property type="entry name" value="STAS_dom_sf"/>
</dbReference>
<comment type="caution">
    <text evidence="2">The sequence shown here is derived from an EMBL/GenBank/DDBJ whole genome shotgun (WGS) entry which is preliminary data.</text>
</comment>
<dbReference type="CDD" id="cd07043">
    <property type="entry name" value="STAS_anti-anti-sigma_factors"/>
    <property type="match status" value="1"/>
</dbReference>
<evidence type="ECO:0000313" key="3">
    <source>
        <dbReference type="Proteomes" id="UP000218113"/>
    </source>
</evidence>
<evidence type="ECO:0000259" key="1">
    <source>
        <dbReference type="PROSITE" id="PS50801"/>
    </source>
</evidence>
<protein>
    <recommendedName>
        <fullName evidence="1">STAS domain-containing protein</fullName>
    </recommendedName>
</protein>
<dbReference type="Proteomes" id="UP000218113">
    <property type="component" value="Unassembled WGS sequence"/>
</dbReference>
<dbReference type="Pfam" id="PF01740">
    <property type="entry name" value="STAS"/>
    <property type="match status" value="1"/>
</dbReference>
<proteinExistence type="predicted"/>
<feature type="domain" description="STAS" evidence="1">
    <location>
        <begin position="18"/>
        <end position="103"/>
    </location>
</feature>
<dbReference type="EMBL" id="NVSR01000034">
    <property type="protein sequence ID" value="PCI28417.1"/>
    <property type="molecule type" value="Genomic_DNA"/>
</dbReference>
<organism evidence="2 3">
    <name type="scientific">SAR324 cluster bacterium</name>
    <dbReference type="NCBI Taxonomy" id="2024889"/>
    <lineage>
        <taxon>Bacteria</taxon>
        <taxon>Deltaproteobacteria</taxon>
        <taxon>SAR324 cluster</taxon>
    </lineage>
</organism>
<dbReference type="AlphaFoldDB" id="A0A2A4T5Y8"/>
<evidence type="ECO:0000313" key="2">
    <source>
        <dbReference type="EMBL" id="PCI28417.1"/>
    </source>
</evidence>
<accession>A0A2A4T5Y8</accession>
<reference evidence="3" key="1">
    <citation type="submission" date="2017-08" db="EMBL/GenBank/DDBJ databases">
        <title>A dynamic microbial community with high functional redundancy inhabits the cold, oxic subseafloor aquifer.</title>
        <authorList>
            <person name="Tully B.J."/>
            <person name="Wheat C.G."/>
            <person name="Glazer B.T."/>
            <person name="Huber J.A."/>
        </authorList>
    </citation>
    <scope>NUCLEOTIDE SEQUENCE [LARGE SCALE GENOMIC DNA]</scope>
</reference>
<dbReference type="Gene3D" id="3.30.750.24">
    <property type="entry name" value="STAS domain"/>
    <property type="match status" value="1"/>
</dbReference>